<dbReference type="PRINTS" id="PR00501">
    <property type="entry name" value="KELCHREPEAT"/>
</dbReference>
<dbReference type="Pfam" id="PF24681">
    <property type="entry name" value="Kelch_KLHDC2_KLHL20_DRC7"/>
    <property type="match status" value="1"/>
</dbReference>
<dbReference type="InterPro" id="IPR006652">
    <property type="entry name" value="Kelch_1"/>
</dbReference>
<proteinExistence type="predicted"/>
<dbReference type="AlphaFoldDB" id="A0A7S0AJY8"/>
<reference evidence="3" key="1">
    <citation type="submission" date="2021-01" db="EMBL/GenBank/DDBJ databases">
        <authorList>
            <person name="Corre E."/>
            <person name="Pelletier E."/>
            <person name="Niang G."/>
            <person name="Scheremetjew M."/>
            <person name="Finn R."/>
            <person name="Kale V."/>
            <person name="Holt S."/>
            <person name="Cochrane G."/>
            <person name="Meng A."/>
            <person name="Brown T."/>
            <person name="Cohen L."/>
        </authorList>
    </citation>
    <scope>NUCLEOTIDE SEQUENCE</scope>
    <source>
        <strain evidence="3">Pbaha01</strain>
    </source>
</reference>
<organism evidence="3">
    <name type="scientific">Pyrodinium bahamense</name>
    <dbReference type="NCBI Taxonomy" id="73915"/>
    <lineage>
        <taxon>Eukaryota</taxon>
        <taxon>Sar</taxon>
        <taxon>Alveolata</taxon>
        <taxon>Dinophyceae</taxon>
        <taxon>Gonyaulacales</taxon>
        <taxon>Pyrocystaceae</taxon>
        <taxon>Pyrodinium</taxon>
    </lineage>
</organism>
<dbReference type="EMBL" id="HBEG01029181">
    <property type="protein sequence ID" value="CAD8366278.1"/>
    <property type="molecule type" value="Transcribed_RNA"/>
</dbReference>
<accession>A0A7S0AJY8</accession>
<keyword evidence="1" id="KW-0880">Kelch repeat</keyword>
<dbReference type="InterPro" id="IPR051746">
    <property type="entry name" value="Kelch_domain_containing_8"/>
</dbReference>
<dbReference type="SMART" id="SM00612">
    <property type="entry name" value="Kelch"/>
    <property type="match status" value="5"/>
</dbReference>
<evidence type="ECO:0000256" key="2">
    <source>
        <dbReference type="ARBA" id="ARBA00022737"/>
    </source>
</evidence>
<dbReference type="Gene3D" id="2.120.10.80">
    <property type="entry name" value="Kelch-type beta propeller"/>
    <property type="match status" value="2"/>
</dbReference>
<sequence>MGIPSPVRPVAPARCAELERFSDIDAKAVASPQRHQARGLKPWWEAQHLAFPLCLFAGGPPAARHLAAVSRGLRKAVSGAWADLARHFPDRLYVVGGLDRDYRPVSTADRYDPRTGVWEPLPALPSPRSGPSAVAAAGRLYVLGGECRGRALCDVLRFDPWLGSWEVLPPMHEGRIRPAVTICGSYLYVLGGLDGSRPLRSAERYDMLNRIWEVLPAMHRVRYAGSAAIRGHRVFAMGGDIADAGVPAASAEVFDTQLGRWELLPAVQAACCGAATVLTTASGVAFSFGGLGLSGQALGLAKRLAIGTSSSSASRVQSSDRQGLLQWSCIPAMPTPRHQASAAPFRGGAVVVGGKGAKFEAVRDVECFNPDVGTWEVLPELPNPRLRTAVAGGCL</sequence>
<evidence type="ECO:0000256" key="1">
    <source>
        <dbReference type="ARBA" id="ARBA00022441"/>
    </source>
</evidence>
<keyword evidence="2" id="KW-0677">Repeat</keyword>
<evidence type="ECO:0000313" key="3">
    <source>
        <dbReference type="EMBL" id="CAD8366278.1"/>
    </source>
</evidence>
<name>A0A7S0AJY8_9DINO</name>
<protein>
    <submittedName>
        <fullName evidence="3">Uncharacterized protein</fullName>
    </submittedName>
</protein>
<dbReference type="PANTHER" id="PTHR46260">
    <property type="entry name" value="RING-TYPE DOMAIN-CONTAINING PROTEIN"/>
    <property type="match status" value="1"/>
</dbReference>
<dbReference type="SUPFAM" id="SSF117281">
    <property type="entry name" value="Kelch motif"/>
    <property type="match status" value="2"/>
</dbReference>
<gene>
    <name evidence="3" type="ORF">PBAH0796_LOCUS17817</name>
</gene>
<dbReference type="PANTHER" id="PTHR46260:SF3">
    <property type="entry name" value="RING-TYPE DOMAIN-CONTAINING PROTEIN"/>
    <property type="match status" value="1"/>
</dbReference>
<dbReference type="InterPro" id="IPR015915">
    <property type="entry name" value="Kelch-typ_b-propeller"/>
</dbReference>